<evidence type="ECO:0000313" key="1">
    <source>
        <dbReference type="EMBL" id="OXC74497.1"/>
    </source>
</evidence>
<proteinExistence type="predicted"/>
<gene>
    <name evidence="1" type="ORF">BSU04_31220</name>
</gene>
<organism evidence="1 2">
    <name type="scientific">Caballeronia sordidicola</name>
    <name type="common">Burkholderia sordidicola</name>
    <dbReference type="NCBI Taxonomy" id="196367"/>
    <lineage>
        <taxon>Bacteria</taxon>
        <taxon>Pseudomonadati</taxon>
        <taxon>Pseudomonadota</taxon>
        <taxon>Betaproteobacteria</taxon>
        <taxon>Burkholderiales</taxon>
        <taxon>Burkholderiaceae</taxon>
        <taxon>Caballeronia</taxon>
    </lineage>
</organism>
<comment type="caution">
    <text evidence="1">The sequence shown here is derived from an EMBL/GenBank/DDBJ whole genome shotgun (WGS) entry which is preliminary data.</text>
</comment>
<name>A0A226WUN3_CABSO</name>
<sequence length="37" mass="3772">MQRLASCGKPLTRFRGIEPGVAQFPVTTPRAGGGASG</sequence>
<dbReference type="Proteomes" id="UP000214720">
    <property type="component" value="Unassembled WGS sequence"/>
</dbReference>
<dbReference type="EMBL" id="MTHB01000209">
    <property type="protein sequence ID" value="OXC74497.1"/>
    <property type="molecule type" value="Genomic_DNA"/>
</dbReference>
<accession>A0A226WUN3</accession>
<protein>
    <submittedName>
        <fullName evidence="1">Uncharacterized protein</fullName>
    </submittedName>
</protein>
<dbReference type="AlphaFoldDB" id="A0A226WUN3"/>
<reference evidence="2" key="1">
    <citation type="submission" date="2017-01" db="EMBL/GenBank/DDBJ databases">
        <title>Genome Analysis of Deinococcus marmoris KOPRI26562.</title>
        <authorList>
            <person name="Kim J.H."/>
            <person name="Oh H.-M."/>
        </authorList>
    </citation>
    <scope>NUCLEOTIDE SEQUENCE [LARGE SCALE GENOMIC DNA]</scope>
    <source>
        <strain evidence="2">PAMC 26633</strain>
    </source>
</reference>
<evidence type="ECO:0000313" key="2">
    <source>
        <dbReference type="Proteomes" id="UP000214720"/>
    </source>
</evidence>